<protein>
    <submittedName>
        <fullName evidence="1">Uncharacterized protein</fullName>
    </submittedName>
</protein>
<organism evidence="1">
    <name type="scientific">Rhizophora mucronata</name>
    <name type="common">Asiatic mangrove</name>
    <dbReference type="NCBI Taxonomy" id="61149"/>
    <lineage>
        <taxon>Eukaryota</taxon>
        <taxon>Viridiplantae</taxon>
        <taxon>Streptophyta</taxon>
        <taxon>Embryophyta</taxon>
        <taxon>Tracheophyta</taxon>
        <taxon>Spermatophyta</taxon>
        <taxon>Magnoliopsida</taxon>
        <taxon>eudicotyledons</taxon>
        <taxon>Gunneridae</taxon>
        <taxon>Pentapetalae</taxon>
        <taxon>rosids</taxon>
        <taxon>fabids</taxon>
        <taxon>Malpighiales</taxon>
        <taxon>Rhizophoraceae</taxon>
        <taxon>Rhizophora</taxon>
    </lineage>
</organism>
<evidence type="ECO:0000313" key="1">
    <source>
        <dbReference type="EMBL" id="MBX11349.1"/>
    </source>
</evidence>
<sequence>MSPTSFVSCLPRTTYLQNAISQRSVADDQFHECLSLTCHHHHHHHQNTCCCHVARPIYI</sequence>
<name>A0A2P2L052_RHIMU</name>
<reference evidence="1" key="1">
    <citation type="submission" date="2018-02" db="EMBL/GenBank/DDBJ databases">
        <title>Rhizophora mucronata_Transcriptome.</title>
        <authorList>
            <person name="Meera S.P."/>
            <person name="Sreeshan A."/>
            <person name="Augustine A."/>
        </authorList>
    </citation>
    <scope>NUCLEOTIDE SEQUENCE</scope>
    <source>
        <tissue evidence="1">Leaf</tissue>
    </source>
</reference>
<dbReference type="EMBL" id="GGEC01030865">
    <property type="protein sequence ID" value="MBX11349.1"/>
    <property type="molecule type" value="Transcribed_RNA"/>
</dbReference>
<proteinExistence type="predicted"/>
<dbReference type="AlphaFoldDB" id="A0A2P2L052"/>
<accession>A0A2P2L052</accession>